<feature type="region of interest" description="Disordered" evidence="1">
    <location>
        <begin position="92"/>
        <end position="113"/>
    </location>
</feature>
<sequence>MQQTVRIEGVVDASLALAKRETQLGTALTDGFVNGFDLFRRGAVFLGNVLFDVLAFGRNVRVQFEGLKMNLRLHFVTQRFKRLIQRAQADDAPGAGNIGNEIDLQCSGHDGPR</sequence>
<evidence type="ECO:0000313" key="2">
    <source>
        <dbReference type="EMBL" id="RMU42955.1"/>
    </source>
</evidence>
<evidence type="ECO:0000313" key="3">
    <source>
        <dbReference type="Proteomes" id="UP000280395"/>
    </source>
</evidence>
<organism evidence="2 3">
    <name type="scientific">Pseudomonas syringae pv. avii</name>
    <dbReference type="NCBI Taxonomy" id="663959"/>
    <lineage>
        <taxon>Bacteria</taxon>
        <taxon>Pseudomonadati</taxon>
        <taxon>Pseudomonadota</taxon>
        <taxon>Gammaproteobacteria</taxon>
        <taxon>Pseudomonadales</taxon>
        <taxon>Pseudomonadaceae</taxon>
        <taxon>Pseudomonas</taxon>
        <taxon>Pseudomonas syringae</taxon>
    </lineage>
</organism>
<evidence type="ECO:0000256" key="1">
    <source>
        <dbReference type="SAM" id="MobiDB-lite"/>
    </source>
</evidence>
<name>A0A3M5UAJ6_PSESX</name>
<proteinExistence type="predicted"/>
<dbReference type="AlphaFoldDB" id="A0A3M5UAJ6"/>
<dbReference type="Proteomes" id="UP000280395">
    <property type="component" value="Unassembled WGS sequence"/>
</dbReference>
<accession>A0A3M5UAJ6</accession>
<protein>
    <submittedName>
        <fullName evidence="2">Uncharacterized protein</fullName>
    </submittedName>
</protein>
<gene>
    <name evidence="2" type="ORF">ALP29_201866</name>
</gene>
<dbReference type="EMBL" id="RBUA01001442">
    <property type="protein sequence ID" value="RMU42955.1"/>
    <property type="molecule type" value="Genomic_DNA"/>
</dbReference>
<comment type="caution">
    <text evidence="2">The sequence shown here is derived from an EMBL/GenBank/DDBJ whole genome shotgun (WGS) entry which is preliminary data.</text>
</comment>
<reference evidence="2 3" key="1">
    <citation type="submission" date="2018-08" db="EMBL/GenBank/DDBJ databases">
        <title>Recombination of ecologically and evolutionarily significant loci maintains genetic cohesion in the Pseudomonas syringae species complex.</title>
        <authorList>
            <person name="Dillon M."/>
            <person name="Thakur S."/>
            <person name="Almeida R.N.D."/>
            <person name="Weir B.S."/>
            <person name="Guttman D.S."/>
        </authorList>
    </citation>
    <scope>NUCLEOTIDE SEQUENCE [LARGE SCALE GENOMIC DNA]</scope>
    <source>
        <strain evidence="2 3">ICMP 14479</strain>
    </source>
</reference>